<gene>
    <name evidence="2" type="ORF">AK88_02998</name>
</gene>
<evidence type="ECO:0000256" key="1">
    <source>
        <dbReference type="SAM" id="Phobius"/>
    </source>
</evidence>
<keyword evidence="1" id="KW-0812">Transmembrane</keyword>
<feature type="transmembrane region" description="Helical" evidence="1">
    <location>
        <begin position="215"/>
        <end position="237"/>
    </location>
</feature>
<dbReference type="AlphaFoldDB" id="A0A0D9QK32"/>
<evidence type="ECO:0000313" key="2">
    <source>
        <dbReference type="EMBL" id="KJP87318.1"/>
    </source>
</evidence>
<reference evidence="2 3" key="1">
    <citation type="submission" date="2014-03" db="EMBL/GenBank/DDBJ databases">
        <title>The Genome Sequence of Plasmodium fragile nilgiri.</title>
        <authorList>
            <consortium name="The Broad Institute Genomics Platform"/>
            <consortium name="The Broad Institute Genome Sequencing Center for Infectious Disease"/>
            <person name="Neafsey D."/>
            <person name="Duraisingh M."/>
            <person name="Young S.K."/>
            <person name="Zeng Q."/>
            <person name="Gargeya S."/>
            <person name="Abouelleil A."/>
            <person name="Alvarado L."/>
            <person name="Chapman S.B."/>
            <person name="Gainer-Dewar J."/>
            <person name="Goldberg J."/>
            <person name="Griggs A."/>
            <person name="Gujja S."/>
            <person name="Hansen M."/>
            <person name="Howarth C."/>
            <person name="Imamovic A."/>
            <person name="Larimer J."/>
            <person name="Pearson M."/>
            <person name="Poon T.W."/>
            <person name="Priest M."/>
            <person name="Roberts A."/>
            <person name="Saif S."/>
            <person name="Shea T."/>
            <person name="Sykes S."/>
            <person name="Wortman J."/>
            <person name="Nusbaum C."/>
            <person name="Birren B."/>
        </authorList>
    </citation>
    <scope>NUCLEOTIDE SEQUENCE [LARGE SCALE GENOMIC DNA]</scope>
    <source>
        <strain evidence="3">nilgiri</strain>
    </source>
</reference>
<dbReference type="EMBL" id="KQ001676">
    <property type="protein sequence ID" value="KJP87318.1"/>
    <property type="molecule type" value="Genomic_DNA"/>
</dbReference>
<feature type="transmembrane region" description="Helical" evidence="1">
    <location>
        <begin position="50"/>
        <end position="69"/>
    </location>
</feature>
<organism evidence="2 3">
    <name type="scientific">Plasmodium fragile</name>
    <dbReference type="NCBI Taxonomy" id="5857"/>
    <lineage>
        <taxon>Eukaryota</taxon>
        <taxon>Sar</taxon>
        <taxon>Alveolata</taxon>
        <taxon>Apicomplexa</taxon>
        <taxon>Aconoidasida</taxon>
        <taxon>Haemosporida</taxon>
        <taxon>Plasmodiidae</taxon>
        <taxon>Plasmodium</taxon>
        <taxon>Plasmodium (Plasmodium)</taxon>
    </lineage>
</organism>
<sequence length="248" mass="28164">MMETKSKRDSNGSAAASYYEGYKCFDERGADFCKSAKVDASKRVYKCDKFSIPLFFLKAFFFVSFIMLLQFHSPSMSAHETQVHTHGTPGSTASRSWYPREQGGNRILAECLKNINTTYDKVQQNTLDKIENVFERLTRTIASKIMAFIKKIDLMLEKEIVTTLKYIDNEKDEPIKSGLNFFKKLKKFFSFCKIFSTPVLGAFVALAAYHLKAQAFTAVVSLGVAFLPLVSTLYLMYKVLKVRGDMST</sequence>
<keyword evidence="1" id="KW-1133">Transmembrane helix</keyword>
<dbReference type="RefSeq" id="XP_012336044.1">
    <property type="nucleotide sequence ID" value="XM_012480621.1"/>
</dbReference>
<proteinExistence type="predicted"/>
<dbReference type="OMA" id="CKSANVG"/>
<protein>
    <recommendedName>
        <fullName evidence="4">Pv-fam-b protein</fullName>
    </recommendedName>
</protein>
<evidence type="ECO:0008006" key="4">
    <source>
        <dbReference type="Google" id="ProtNLM"/>
    </source>
</evidence>
<feature type="transmembrane region" description="Helical" evidence="1">
    <location>
        <begin position="188"/>
        <end position="209"/>
    </location>
</feature>
<accession>A0A0D9QK32</accession>
<keyword evidence="3" id="KW-1185">Reference proteome</keyword>
<keyword evidence="1" id="KW-0472">Membrane</keyword>
<dbReference type="OrthoDB" id="372643at2759"/>
<dbReference type="GeneID" id="24268312"/>
<dbReference type="VEuPathDB" id="PlasmoDB:AK88_02998"/>
<dbReference type="Proteomes" id="UP000054561">
    <property type="component" value="Unassembled WGS sequence"/>
</dbReference>
<name>A0A0D9QK32_PLAFR</name>
<evidence type="ECO:0000313" key="3">
    <source>
        <dbReference type="Proteomes" id="UP000054561"/>
    </source>
</evidence>